<reference evidence="1" key="1">
    <citation type="submission" date="2023-03" db="EMBL/GenBank/DDBJ databases">
        <authorList>
            <person name="Cleenwerck I."/>
        </authorList>
    </citation>
    <scope>NUCLEOTIDE SEQUENCE</scope>
    <source>
        <strain evidence="1">LMG 32879</strain>
    </source>
</reference>
<gene>
    <name evidence="1" type="ORF">LMG32879_002188</name>
</gene>
<name>A0AA35UHB9_9PROT</name>
<accession>A0AA35UHB9</accession>
<dbReference type="Proteomes" id="UP001176960">
    <property type="component" value="Unassembled WGS sequence"/>
</dbReference>
<proteinExistence type="predicted"/>
<evidence type="ECO:0000313" key="2">
    <source>
        <dbReference type="Proteomes" id="UP001176960"/>
    </source>
</evidence>
<evidence type="ECO:0000313" key="1">
    <source>
        <dbReference type="EMBL" id="CAI9121341.1"/>
    </source>
</evidence>
<protein>
    <submittedName>
        <fullName evidence="1">Uncharacterized protein</fullName>
    </submittedName>
</protein>
<organism evidence="1 2">
    <name type="scientific">Brytella acorum</name>
    <dbReference type="NCBI Taxonomy" id="2959299"/>
    <lineage>
        <taxon>Bacteria</taxon>
        <taxon>Pseudomonadati</taxon>
        <taxon>Pseudomonadota</taxon>
        <taxon>Alphaproteobacteria</taxon>
        <taxon>Acetobacterales</taxon>
        <taxon>Acetobacteraceae</taxon>
        <taxon>Brytella</taxon>
    </lineage>
</organism>
<dbReference type="EMBL" id="CATKSH010000013">
    <property type="protein sequence ID" value="CAI9121341.1"/>
    <property type="molecule type" value="Genomic_DNA"/>
</dbReference>
<dbReference type="RefSeq" id="WP_289842810.1">
    <property type="nucleotide sequence ID" value="NZ_CATKSH010000013.1"/>
</dbReference>
<sequence length="187" mass="20305">MTPTLCALVMPADRAFAAMGLLNPPSRFVLNAHDRAIFHDAAREVMDADDLLPVNCPALSVVMRLVLRHGTEEWYTRDASRYPEISLIAPISWGAHWLASRLRGFPLTAAHERALGKVSALAGACDVALYDGQCHGFGPYLDGAWTALRALGPVLFWQTVRPATNSITSVPSHGPLKLDHATAEVIQ</sequence>
<dbReference type="AlphaFoldDB" id="A0AA35UHB9"/>
<comment type="caution">
    <text evidence="1">The sequence shown here is derived from an EMBL/GenBank/DDBJ whole genome shotgun (WGS) entry which is preliminary data.</text>
</comment>
<keyword evidence="2" id="KW-1185">Reference proteome</keyword>